<evidence type="ECO:0000256" key="7">
    <source>
        <dbReference type="SAM" id="MobiDB-lite"/>
    </source>
</evidence>
<sequence length="330" mass="35101">MKLPVLLTSILTGAATLALASDGESTHTAAVFIQRLSSPTTPPALLAELAIPDSFPRSATEEDGSPIASEVLSYSAPELPDDDPTSLVRIGIYDPFSRAWVSSTSVASAANFAKGYAPHFVLSVDAEGRYLGVTCRGVAIDAGVTRDFGPQAVVVRTAAGKQPVLGKPVVLSPEGRKVGQGEEKTFLQKYWWVLAIGVINIRKTTPIANMSTQNGSDETTGVTSPENGAAPATDSKGKGKAPATEEPEQDTSMVEDDDDDDDDDDDEEAEPEAADEDNLEEIDLDNVVGRRTRGKVIDFAKAAAENPPEDDEDEEDDEDFVADDEKMDED</sequence>
<evidence type="ECO:0000256" key="8">
    <source>
        <dbReference type="SAM" id="SignalP"/>
    </source>
</evidence>
<feature type="compositionally biased region" description="Acidic residues" evidence="7">
    <location>
        <begin position="307"/>
        <end position="330"/>
    </location>
</feature>
<comment type="subunit">
    <text evidence="6">Forms a heterotrimer with H2A.Z-H2B, stabilizing the association of the histone dimer. Also, with a lower affinity, forms a heterotrimer with H2A-H2B.</text>
</comment>
<evidence type="ECO:0000313" key="10">
    <source>
        <dbReference type="EMBL" id="AEO61910.1"/>
    </source>
</evidence>
<feature type="signal peptide" evidence="8">
    <location>
        <begin position="1"/>
        <end position="20"/>
    </location>
</feature>
<keyword evidence="4" id="KW-0143">Chaperone</keyword>
<keyword evidence="11" id="KW-1185">Reference proteome</keyword>
<evidence type="ECO:0000256" key="4">
    <source>
        <dbReference type="ARBA" id="ARBA00023186"/>
    </source>
</evidence>
<dbReference type="OrthoDB" id="1894652at2759"/>
<evidence type="ECO:0000256" key="6">
    <source>
        <dbReference type="ARBA" id="ARBA00025877"/>
    </source>
</evidence>
<accession>G2QN37</accession>
<feature type="chain" id="PRO_5003435777" description="Histone chaperone domain-containing protein" evidence="8">
    <location>
        <begin position="21"/>
        <end position="330"/>
    </location>
</feature>
<dbReference type="PANTHER" id="PTHR39219">
    <property type="entry name" value="ER MEMBRANE PROTEIN COMPLEX SUBUNIT 10"/>
    <property type="match status" value="1"/>
</dbReference>
<evidence type="ECO:0000256" key="2">
    <source>
        <dbReference type="ARBA" id="ARBA00004123"/>
    </source>
</evidence>
<dbReference type="STRING" id="573729.G2QN37"/>
<dbReference type="InParanoid" id="G2QN37"/>
<dbReference type="VEuPathDB" id="FungiDB:MYCTH_2097778"/>
<organism evidence="10 11">
    <name type="scientific">Thermothelomyces thermophilus (strain ATCC 42464 / BCRC 31852 / DSM 1799)</name>
    <name type="common">Sporotrichum thermophile</name>
    <dbReference type="NCBI Taxonomy" id="573729"/>
    <lineage>
        <taxon>Eukaryota</taxon>
        <taxon>Fungi</taxon>
        <taxon>Dikarya</taxon>
        <taxon>Ascomycota</taxon>
        <taxon>Pezizomycotina</taxon>
        <taxon>Sordariomycetes</taxon>
        <taxon>Sordariomycetidae</taxon>
        <taxon>Sordariales</taxon>
        <taxon>Chaetomiaceae</taxon>
        <taxon>Thermothelomyces</taxon>
    </lineage>
</organism>
<dbReference type="SMART" id="SM01082">
    <property type="entry name" value="CHZ"/>
    <property type="match status" value="1"/>
</dbReference>
<gene>
    <name evidence="10" type="ORF">MYCTH_2097778</name>
</gene>
<dbReference type="EMBL" id="CP003008">
    <property type="protein sequence ID" value="AEO61910.1"/>
    <property type="molecule type" value="Genomic_DNA"/>
</dbReference>
<feature type="region of interest" description="Disordered" evidence="7">
    <location>
        <begin position="208"/>
        <end position="330"/>
    </location>
</feature>
<dbReference type="eggNOG" id="ENOG502SCMA">
    <property type="taxonomic scope" value="Eukaryota"/>
</dbReference>
<evidence type="ECO:0000259" key="9">
    <source>
        <dbReference type="SMART" id="SM01082"/>
    </source>
</evidence>
<feature type="domain" description="Histone chaperone" evidence="9">
    <location>
        <begin position="273"/>
        <end position="308"/>
    </location>
</feature>
<keyword evidence="8" id="KW-0732">Signal</keyword>
<dbReference type="RefSeq" id="XP_003667155.1">
    <property type="nucleotide sequence ID" value="XM_003667107.1"/>
</dbReference>
<reference evidence="10 11" key="1">
    <citation type="journal article" date="2011" name="Nat. Biotechnol.">
        <title>Comparative genomic analysis of the thermophilic biomass-degrading fungi Myceliophthora thermophila and Thielavia terrestris.</title>
        <authorList>
            <person name="Berka R.M."/>
            <person name="Grigoriev I.V."/>
            <person name="Otillar R."/>
            <person name="Salamov A."/>
            <person name="Grimwood J."/>
            <person name="Reid I."/>
            <person name="Ishmael N."/>
            <person name="John T."/>
            <person name="Darmond C."/>
            <person name="Moisan M.-C."/>
            <person name="Henrissat B."/>
            <person name="Coutinho P.M."/>
            <person name="Lombard V."/>
            <person name="Natvig D.O."/>
            <person name="Lindquist E."/>
            <person name="Schmutz J."/>
            <person name="Lucas S."/>
            <person name="Harris P."/>
            <person name="Powlowski J."/>
            <person name="Bellemare A."/>
            <person name="Taylor D."/>
            <person name="Butler G."/>
            <person name="de Vries R.P."/>
            <person name="Allijn I.E."/>
            <person name="van den Brink J."/>
            <person name="Ushinsky S."/>
            <person name="Storms R."/>
            <person name="Powell A.J."/>
            <person name="Paulsen I.T."/>
            <person name="Elbourne L.D.H."/>
            <person name="Baker S.E."/>
            <person name="Magnuson J."/>
            <person name="LaBoissiere S."/>
            <person name="Clutterbuck A.J."/>
            <person name="Martinez D."/>
            <person name="Wogulis M."/>
            <person name="de Leon A.L."/>
            <person name="Rey M.W."/>
            <person name="Tsang A."/>
        </authorList>
    </citation>
    <scope>NUCLEOTIDE SEQUENCE [LARGE SCALE GENOMIC DNA]</scope>
    <source>
        <strain evidence="11">ATCC 42464 / BCRC 31852 / DSM 1799</strain>
    </source>
</reference>
<dbReference type="Proteomes" id="UP000007322">
    <property type="component" value="Chromosome 7"/>
</dbReference>
<dbReference type="GO" id="GO:0005634">
    <property type="term" value="C:nucleus"/>
    <property type="evidence" value="ECO:0007669"/>
    <property type="project" value="UniProtKB-SubCell"/>
</dbReference>
<evidence type="ECO:0000256" key="3">
    <source>
        <dbReference type="ARBA" id="ARBA00008057"/>
    </source>
</evidence>
<keyword evidence="5" id="KW-0539">Nucleus</keyword>
<comment type="subcellular location">
    <subcellularLocation>
        <location evidence="2">Nucleus</location>
    </subcellularLocation>
</comment>
<proteinExistence type="inferred from homology"/>
<dbReference type="Pfam" id="PF09649">
    <property type="entry name" value="CHZ"/>
    <property type="match status" value="1"/>
</dbReference>
<dbReference type="GeneID" id="11509628"/>
<comment type="function">
    <text evidence="1">Forms a chaperone-bound H2A.Z-H2B complex that acts as a source for SWR1 complex-dependent H2A to H2A.Z histone replacement in chromatin.</text>
</comment>
<evidence type="ECO:0000256" key="5">
    <source>
        <dbReference type="ARBA" id="ARBA00023242"/>
    </source>
</evidence>
<dbReference type="AlphaFoldDB" id="G2QN37"/>
<evidence type="ECO:0000313" key="11">
    <source>
        <dbReference type="Proteomes" id="UP000007322"/>
    </source>
</evidence>
<feature type="compositionally biased region" description="Acidic residues" evidence="7">
    <location>
        <begin position="245"/>
        <end position="284"/>
    </location>
</feature>
<comment type="similarity">
    <text evidence="3">Belongs to the CHZ1 family.</text>
</comment>
<protein>
    <recommendedName>
        <fullName evidence="9">Histone chaperone domain-containing protein</fullName>
    </recommendedName>
</protein>
<dbReference type="InterPro" id="IPR019098">
    <property type="entry name" value="Histone_chaperone_domain_CHZ"/>
</dbReference>
<dbReference type="OMA" id="YAPHFAV"/>
<feature type="compositionally biased region" description="Polar residues" evidence="7">
    <location>
        <begin position="208"/>
        <end position="226"/>
    </location>
</feature>
<dbReference type="HOGENOM" id="CLU_842454_0_0_1"/>
<dbReference type="KEGG" id="mtm:MYCTH_2097778"/>
<name>G2QN37_THET4</name>
<evidence type="ECO:0000256" key="1">
    <source>
        <dbReference type="ARBA" id="ARBA00002212"/>
    </source>
</evidence>
<dbReference type="PANTHER" id="PTHR39219:SF1">
    <property type="entry name" value="ER MEMBRANE PROTEIN COMPLEX SUBUNIT 10"/>
    <property type="match status" value="1"/>
</dbReference>